<dbReference type="GO" id="GO:0006614">
    <property type="term" value="P:SRP-dependent cotranslational protein targeting to membrane"/>
    <property type="evidence" value="ECO:0007669"/>
    <property type="project" value="InterPro"/>
</dbReference>
<keyword evidence="11" id="KW-0812">Transmembrane</keyword>
<evidence type="ECO:0000256" key="11">
    <source>
        <dbReference type="SAM" id="Phobius"/>
    </source>
</evidence>
<feature type="region of interest" description="Disordered" evidence="10">
    <location>
        <begin position="58"/>
        <end position="100"/>
    </location>
</feature>
<dbReference type="FunFam" id="1.20.120.140:FF:000002">
    <property type="entry name" value="Signal recognition particle receptor FtsY"/>
    <property type="match status" value="1"/>
</dbReference>
<dbReference type="FunFam" id="3.40.50.300:FF:000053">
    <property type="entry name" value="Signal recognition particle receptor FtsY"/>
    <property type="match status" value="1"/>
</dbReference>
<dbReference type="HAMAP" id="MF_00920">
    <property type="entry name" value="FtsY"/>
    <property type="match status" value="1"/>
</dbReference>
<comment type="subcellular location">
    <subcellularLocation>
        <location evidence="9">Cell membrane</location>
        <topology evidence="9">Peripheral membrane protein</topology>
        <orientation evidence="9">Cytoplasmic side</orientation>
    </subcellularLocation>
    <subcellularLocation>
        <location evidence="9">Cytoplasm</location>
    </subcellularLocation>
</comment>
<evidence type="ECO:0000256" key="7">
    <source>
        <dbReference type="ARBA" id="ARBA00023170"/>
    </source>
</evidence>
<gene>
    <name evidence="9 13" type="primary">ftsY</name>
    <name evidence="13" type="ORF">nbrc107697_16370</name>
</gene>
<dbReference type="PANTHER" id="PTHR43134:SF1">
    <property type="entry name" value="SIGNAL RECOGNITION PARTICLE RECEPTOR SUBUNIT ALPHA"/>
    <property type="match status" value="1"/>
</dbReference>
<organism evidence="13 14">
    <name type="scientific">Gordonia crocea</name>
    <dbReference type="NCBI Taxonomy" id="589162"/>
    <lineage>
        <taxon>Bacteria</taxon>
        <taxon>Bacillati</taxon>
        <taxon>Actinomycetota</taxon>
        <taxon>Actinomycetes</taxon>
        <taxon>Mycobacteriales</taxon>
        <taxon>Gordoniaceae</taxon>
        <taxon>Gordonia</taxon>
    </lineage>
</organism>
<dbReference type="PROSITE" id="PS00300">
    <property type="entry name" value="SRP54"/>
    <property type="match status" value="1"/>
</dbReference>
<comment type="subunit">
    <text evidence="9">Part of the signal recognition particle protein translocation system, which is composed of SRP and FtsY.</text>
</comment>
<feature type="binding site" evidence="9">
    <location>
        <begin position="308"/>
        <end position="312"/>
    </location>
    <ligand>
        <name>GTP</name>
        <dbReference type="ChEBI" id="CHEBI:37565"/>
    </ligand>
</feature>
<dbReference type="Pfam" id="PF02881">
    <property type="entry name" value="SRP54_N"/>
    <property type="match status" value="1"/>
</dbReference>
<dbReference type="InterPro" id="IPR004390">
    <property type="entry name" value="SR_rcpt_FtsY"/>
</dbReference>
<dbReference type="PANTHER" id="PTHR43134">
    <property type="entry name" value="SIGNAL RECOGNITION PARTICLE RECEPTOR SUBUNIT ALPHA"/>
    <property type="match status" value="1"/>
</dbReference>
<dbReference type="InterPro" id="IPR042101">
    <property type="entry name" value="SRP54_N_sf"/>
</dbReference>
<dbReference type="SUPFAM" id="SSF47364">
    <property type="entry name" value="Domain of the SRP/SRP receptor G-proteins"/>
    <property type="match status" value="1"/>
</dbReference>
<keyword evidence="2 9" id="KW-0963">Cytoplasm</keyword>
<evidence type="ECO:0000256" key="3">
    <source>
        <dbReference type="ARBA" id="ARBA00022741"/>
    </source>
</evidence>
<evidence type="ECO:0000256" key="9">
    <source>
        <dbReference type="HAMAP-Rule" id="MF_00920"/>
    </source>
</evidence>
<feature type="binding site" evidence="9">
    <location>
        <begin position="226"/>
        <end position="233"/>
    </location>
    <ligand>
        <name>GTP</name>
        <dbReference type="ChEBI" id="CHEBI:37565"/>
    </ligand>
</feature>
<keyword evidence="1 9" id="KW-1003">Cell membrane</keyword>
<evidence type="ECO:0000256" key="5">
    <source>
        <dbReference type="ARBA" id="ARBA00023134"/>
    </source>
</evidence>
<evidence type="ECO:0000256" key="1">
    <source>
        <dbReference type="ARBA" id="ARBA00022475"/>
    </source>
</evidence>
<dbReference type="GO" id="GO:0005047">
    <property type="term" value="F:signal recognition particle binding"/>
    <property type="evidence" value="ECO:0007669"/>
    <property type="project" value="TreeGrafter"/>
</dbReference>
<comment type="caution">
    <text evidence="13">The sequence shown here is derived from an EMBL/GenBank/DDBJ whole genome shotgun (WGS) entry which is preliminary data.</text>
</comment>
<dbReference type="RefSeq" id="WP_161926901.1">
    <property type="nucleotide sequence ID" value="NZ_BJOU01000001.1"/>
</dbReference>
<reference evidence="14" key="1">
    <citation type="submission" date="2019-06" db="EMBL/GenBank/DDBJ databases">
        <title>Gordonia isolated from sludge of a wastewater treatment plant.</title>
        <authorList>
            <person name="Tamura T."/>
            <person name="Aoyama K."/>
            <person name="Kang Y."/>
            <person name="Saito S."/>
            <person name="Akiyama N."/>
            <person name="Yazawa K."/>
            <person name="Gonoi T."/>
            <person name="Mikami Y."/>
        </authorList>
    </citation>
    <scope>NUCLEOTIDE SEQUENCE [LARGE SCALE GENOMIC DNA]</scope>
    <source>
        <strain evidence="14">NBRC 107697</strain>
    </source>
</reference>
<dbReference type="InterPro" id="IPR036225">
    <property type="entry name" value="SRP/SRP_N"/>
</dbReference>
<dbReference type="GO" id="GO:0003924">
    <property type="term" value="F:GTPase activity"/>
    <property type="evidence" value="ECO:0007669"/>
    <property type="project" value="UniProtKB-UniRule"/>
</dbReference>
<keyword evidence="6 9" id="KW-0472">Membrane</keyword>
<keyword evidence="14" id="KW-1185">Reference proteome</keyword>
<evidence type="ECO:0000256" key="6">
    <source>
        <dbReference type="ARBA" id="ARBA00023136"/>
    </source>
</evidence>
<evidence type="ECO:0000259" key="12">
    <source>
        <dbReference type="PROSITE" id="PS00300"/>
    </source>
</evidence>
<sequence length="417" mass="43405">METPIIIGIVVVVVLVAVLALGLVLARRRRVSLGSSTDKAVESAREGGYQTQAGFSFGQGGTATLEPETLEPAPVEPDRADTTEAVQTAESDAKPAEPVKTVDTAEPELDEIAPTAGRLGRLRGRLARSQGALGKSMLGLLGGGNLDEDSWEEIEDTLLMADVGTPATLAITDKLRGELAAQTVRSADEARSLLTRVLTEQLHPELDRSVKALPHDGRPAVVLVVGVNGTGKTTTTGKLARVLVADGRRVLLGAADTFRAAAADQLQTWGERVGADTVRGKEGADPASVAFDAVSTGIDTGVDVVIVDTAGRLHTKTGLMDELDKVKRVVEKKAKVDEVLLVLDATIGQNGLTQARVFADVVDITGVVLTKLDGTAKGGIVFAVQEELGVPVKLVGLGEGADDLAPFDPAAFVDALL</sequence>
<keyword evidence="11" id="KW-1133">Transmembrane helix</keyword>
<dbReference type="InterPro" id="IPR027417">
    <property type="entry name" value="P-loop_NTPase"/>
</dbReference>
<dbReference type="InterPro" id="IPR003593">
    <property type="entry name" value="AAA+_ATPase"/>
</dbReference>
<evidence type="ECO:0000256" key="10">
    <source>
        <dbReference type="SAM" id="MobiDB-lite"/>
    </source>
</evidence>
<dbReference type="OrthoDB" id="9804720at2"/>
<dbReference type="GO" id="GO:0005737">
    <property type="term" value="C:cytoplasm"/>
    <property type="evidence" value="ECO:0007669"/>
    <property type="project" value="UniProtKB-SubCell"/>
</dbReference>
<dbReference type="Pfam" id="PF00448">
    <property type="entry name" value="SRP54"/>
    <property type="match status" value="1"/>
</dbReference>
<dbReference type="EMBL" id="BJOU01000001">
    <property type="protein sequence ID" value="GED97598.1"/>
    <property type="molecule type" value="Genomic_DNA"/>
</dbReference>
<feature type="domain" description="SRP54-type proteins GTP-binding" evidence="12">
    <location>
        <begin position="391"/>
        <end position="404"/>
    </location>
</feature>
<dbReference type="SMART" id="SM00382">
    <property type="entry name" value="AAA"/>
    <property type="match status" value="1"/>
</dbReference>
<dbReference type="SUPFAM" id="SSF52540">
    <property type="entry name" value="P-loop containing nucleoside triphosphate hydrolases"/>
    <property type="match status" value="1"/>
</dbReference>
<comment type="catalytic activity">
    <reaction evidence="8 9">
        <text>GTP + H2O = GDP + phosphate + H(+)</text>
        <dbReference type="Rhea" id="RHEA:19669"/>
        <dbReference type="ChEBI" id="CHEBI:15377"/>
        <dbReference type="ChEBI" id="CHEBI:15378"/>
        <dbReference type="ChEBI" id="CHEBI:37565"/>
        <dbReference type="ChEBI" id="CHEBI:43474"/>
        <dbReference type="ChEBI" id="CHEBI:58189"/>
        <dbReference type="EC" id="3.6.5.4"/>
    </reaction>
</comment>
<dbReference type="Gene3D" id="1.20.120.140">
    <property type="entry name" value="Signal recognition particle SRP54, nucleotide-binding domain"/>
    <property type="match status" value="1"/>
</dbReference>
<evidence type="ECO:0000313" key="14">
    <source>
        <dbReference type="Proteomes" id="UP000444980"/>
    </source>
</evidence>
<comment type="function">
    <text evidence="9">Involved in targeting and insertion of nascent membrane proteins into the cytoplasmic membrane. Acts as a receptor for the complex formed by the signal recognition particle (SRP) and the ribosome-nascent chain (RNC).</text>
</comment>
<dbReference type="Gene3D" id="3.40.50.300">
    <property type="entry name" value="P-loop containing nucleotide triphosphate hydrolases"/>
    <property type="match status" value="1"/>
</dbReference>
<keyword evidence="5 9" id="KW-0342">GTP-binding</keyword>
<proteinExistence type="inferred from homology"/>
<dbReference type="InterPro" id="IPR000897">
    <property type="entry name" value="SRP54_GTPase_dom"/>
</dbReference>
<feature type="transmembrane region" description="Helical" evidence="11">
    <location>
        <begin position="6"/>
        <end position="26"/>
    </location>
</feature>
<protein>
    <recommendedName>
        <fullName evidence="9">Signal recognition particle receptor FtsY</fullName>
        <shortName evidence="9">SRP receptor</shortName>
        <ecNumber evidence="9">3.6.5.4</ecNumber>
    </recommendedName>
</protein>
<dbReference type="EC" id="3.6.5.4" evidence="9"/>
<dbReference type="SMART" id="SM00963">
    <property type="entry name" value="SRP54_N"/>
    <property type="match status" value="1"/>
</dbReference>
<name>A0A7I9UWQ5_9ACTN</name>
<dbReference type="NCBIfam" id="TIGR00064">
    <property type="entry name" value="ftsY"/>
    <property type="match status" value="1"/>
</dbReference>
<accession>A0A7I9UWQ5</accession>
<dbReference type="SMART" id="SM00962">
    <property type="entry name" value="SRP54"/>
    <property type="match status" value="1"/>
</dbReference>
<dbReference type="AlphaFoldDB" id="A0A7I9UWQ5"/>
<comment type="similarity">
    <text evidence="9">Belongs to the GTP-binding SRP family. FtsY subfamily.</text>
</comment>
<keyword evidence="3 9" id="KW-0547">Nucleotide-binding</keyword>
<evidence type="ECO:0000313" key="13">
    <source>
        <dbReference type="EMBL" id="GED97598.1"/>
    </source>
</evidence>
<dbReference type="InterPro" id="IPR013822">
    <property type="entry name" value="Signal_recog_particl_SRP54_hlx"/>
</dbReference>
<keyword evidence="7 9" id="KW-0675">Receptor</keyword>
<dbReference type="GO" id="GO:0005886">
    <property type="term" value="C:plasma membrane"/>
    <property type="evidence" value="ECO:0007669"/>
    <property type="project" value="UniProtKB-SubCell"/>
</dbReference>
<dbReference type="GO" id="GO:0005525">
    <property type="term" value="F:GTP binding"/>
    <property type="evidence" value="ECO:0007669"/>
    <property type="project" value="UniProtKB-UniRule"/>
</dbReference>
<evidence type="ECO:0000256" key="4">
    <source>
        <dbReference type="ARBA" id="ARBA00022801"/>
    </source>
</evidence>
<dbReference type="Proteomes" id="UP000444980">
    <property type="component" value="Unassembled WGS sequence"/>
</dbReference>
<evidence type="ECO:0000256" key="8">
    <source>
        <dbReference type="ARBA" id="ARBA00048027"/>
    </source>
</evidence>
<feature type="binding site" evidence="9">
    <location>
        <begin position="370"/>
        <end position="373"/>
    </location>
    <ligand>
        <name>GTP</name>
        <dbReference type="ChEBI" id="CHEBI:37565"/>
    </ligand>
</feature>
<keyword evidence="4 9" id="KW-0378">Hydrolase</keyword>
<evidence type="ECO:0000256" key="2">
    <source>
        <dbReference type="ARBA" id="ARBA00022490"/>
    </source>
</evidence>